<feature type="domain" description="Peptidase C19 ubiquitin carboxyl-terminal hydrolase" evidence="1">
    <location>
        <begin position="106"/>
        <end position="193"/>
    </location>
</feature>
<protein>
    <recommendedName>
        <fullName evidence="1">Peptidase C19 ubiquitin carboxyl-terminal hydrolase domain-containing protein</fullName>
    </recommendedName>
</protein>
<dbReference type="GO" id="GO:0016579">
    <property type="term" value="P:protein deubiquitination"/>
    <property type="evidence" value="ECO:0007669"/>
    <property type="project" value="InterPro"/>
</dbReference>
<dbReference type="Proteomes" id="UP000000311">
    <property type="component" value="Unassembled WGS sequence"/>
</dbReference>
<reference evidence="2 3" key="1">
    <citation type="journal article" date="2010" name="Science">
        <title>Genomic comparison of the ants Camponotus floridanus and Harpegnathos saltator.</title>
        <authorList>
            <person name="Bonasio R."/>
            <person name="Zhang G."/>
            <person name="Ye C."/>
            <person name="Mutti N.S."/>
            <person name="Fang X."/>
            <person name="Qin N."/>
            <person name="Donahue G."/>
            <person name="Yang P."/>
            <person name="Li Q."/>
            <person name="Li C."/>
            <person name="Zhang P."/>
            <person name="Huang Z."/>
            <person name="Berger S.L."/>
            <person name="Reinberg D."/>
            <person name="Wang J."/>
            <person name="Liebig J."/>
        </authorList>
    </citation>
    <scope>NUCLEOTIDE SEQUENCE [LARGE SCALE GENOMIC DNA]</scope>
    <source>
        <strain evidence="3">C129</strain>
    </source>
</reference>
<keyword evidence="3" id="KW-1185">Reference proteome</keyword>
<gene>
    <name evidence="2" type="ORF">EAG_00623</name>
</gene>
<feature type="non-terminal residue" evidence="2">
    <location>
        <position position="195"/>
    </location>
</feature>
<dbReference type="InterPro" id="IPR001394">
    <property type="entry name" value="Peptidase_C19_UCH"/>
</dbReference>
<dbReference type="Pfam" id="PF00443">
    <property type="entry name" value="UCH"/>
    <property type="match status" value="1"/>
</dbReference>
<evidence type="ECO:0000313" key="3">
    <source>
        <dbReference type="Proteomes" id="UP000000311"/>
    </source>
</evidence>
<dbReference type="SUPFAM" id="SSF54001">
    <property type="entry name" value="Cysteine proteinases"/>
    <property type="match status" value="1"/>
</dbReference>
<dbReference type="Gene3D" id="3.90.70.10">
    <property type="entry name" value="Cysteine proteinases"/>
    <property type="match status" value="1"/>
</dbReference>
<feature type="non-terminal residue" evidence="2">
    <location>
        <position position="1"/>
    </location>
</feature>
<dbReference type="GO" id="GO:0004843">
    <property type="term" value="F:cysteine-type deubiquitinase activity"/>
    <property type="evidence" value="ECO:0007669"/>
    <property type="project" value="InterPro"/>
</dbReference>
<dbReference type="EMBL" id="GL443926">
    <property type="protein sequence ID" value="EFN61483.1"/>
    <property type="molecule type" value="Genomic_DNA"/>
</dbReference>
<dbReference type="InterPro" id="IPR038765">
    <property type="entry name" value="Papain-like_cys_pep_sf"/>
</dbReference>
<organism evidence="3">
    <name type="scientific">Camponotus floridanus</name>
    <name type="common">Florida carpenter ant</name>
    <dbReference type="NCBI Taxonomy" id="104421"/>
    <lineage>
        <taxon>Eukaryota</taxon>
        <taxon>Metazoa</taxon>
        <taxon>Ecdysozoa</taxon>
        <taxon>Arthropoda</taxon>
        <taxon>Hexapoda</taxon>
        <taxon>Insecta</taxon>
        <taxon>Pterygota</taxon>
        <taxon>Neoptera</taxon>
        <taxon>Endopterygota</taxon>
        <taxon>Hymenoptera</taxon>
        <taxon>Apocrita</taxon>
        <taxon>Aculeata</taxon>
        <taxon>Formicoidea</taxon>
        <taxon>Formicidae</taxon>
        <taxon>Formicinae</taxon>
        <taxon>Camponotus</taxon>
    </lineage>
</organism>
<accession>E2AYK9</accession>
<proteinExistence type="predicted"/>
<evidence type="ECO:0000259" key="1">
    <source>
        <dbReference type="Pfam" id="PF00443"/>
    </source>
</evidence>
<sequence length="195" mass="22406">LISCAKVLIKEGLSTNFFRERAKILCNLNQLKPDIKQDSIIKVSAISNIANLTTWLLEDVPSFTVTNTCGIYNRVKIRRNVIYININYTIINEKGMRFLQEALHEEFDTHRLCCGKSQQSNIMYGPHIIMETECGGQKLTMLSDYPIELHVTCNRYILSGVIAYEGTNDVKSVGHYIAYIKIGQKWLYYDDNSRK</sequence>
<dbReference type="InParanoid" id="E2AYK9"/>
<name>E2AYK9_CAMFO</name>
<evidence type="ECO:0000313" key="2">
    <source>
        <dbReference type="EMBL" id="EFN61483.1"/>
    </source>
</evidence>
<dbReference type="AlphaFoldDB" id="E2AYK9"/>